<comment type="caution">
    <text evidence="4">The sequence shown here is derived from an EMBL/GenBank/DDBJ whole genome shotgun (WGS) entry which is preliminary data.</text>
</comment>
<dbReference type="AlphaFoldDB" id="A0A559K954"/>
<sequence length="521" mass="57095">MKKWMKSTAALALTASLVAGCSTPSSSTAPTAQPNDKGGSAPQAAAGAADKFKDKLSLNLMSITYEGGGWPDKHPMIDYLNKKFNVDLKFTWVPSDSYTEKLGVIAASNTFPDAFFIDMNNFLKWRDKGAFLDVKPLLANYPNLTKDIKPETFALGNPSGKVYGVPVYTPETRDTLVIRKDWLDKLGLKYPTNTDELYNVAKAFAKNDPDGNGKDDTIGFSTSISGGTSFANLDFLKFAFGLANGWKDVNGALVPWQTQNKELKDFLGYLRKAYAEGVLDKDFAVNKNNDPSVKAEANKLGIHQLVATAIYAEGSSGSEQNIKKTAPNAQWTTGAPPKGPSGAQGVGTAASANKVVINAKIDKNKQERILAILDYLATDEGDILNKNGVEGIHYKKTADNKYEKLDAFDKDRPFIIGFWFFRKVNPLTTYRLWDDAAYAKRIYAIFDENAKYANPNKGVGVFSDTAAKSGTSLDQKLMSEMVKYIVGEIKEDGIDKAIDDWKKNGGNKIIDEMNAAYKLMK</sequence>
<keyword evidence="1 3" id="KW-0732">Signal</keyword>
<dbReference type="SUPFAM" id="SSF53850">
    <property type="entry name" value="Periplasmic binding protein-like II"/>
    <property type="match status" value="1"/>
</dbReference>
<reference evidence="4 5" key="1">
    <citation type="submission" date="2019-07" db="EMBL/GenBank/DDBJ databases">
        <authorList>
            <person name="Kim J."/>
        </authorList>
    </citation>
    <scope>NUCLEOTIDE SEQUENCE [LARGE SCALE GENOMIC DNA]</scope>
    <source>
        <strain evidence="4 5">JC52</strain>
    </source>
</reference>
<dbReference type="PANTHER" id="PTHR43649">
    <property type="entry name" value="ARABINOSE-BINDING PROTEIN-RELATED"/>
    <property type="match status" value="1"/>
</dbReference>
<protein>
    <submittedName>
        <fullName evidence="4">Extracellular solute-binding protein</fullName>
    </submittedName>
</protein>
<name>A0A559K954_9BACL</name>
<organism evidence="4 5">
    <name type="scientific">Paenibacillus cremeus</name>
    <dbReference type="NCBI Taxonomy" id="2163881"/>
    <lineage>
        <taxon>Bacteria</taxon>
        <taxon>Bacillati</taxon>
        <taxon>Bacillota</taxon>
        <taxon>Bacilli</taxon>
        <taxon>Bacillales</taxon>
        <taxon>Paenibacillaceae</taxon>
        <taxon>Paenibacillus</taxon>
    </lineage>
</organism>
<feature type="signal peptide" evidence="3">
    <location>
        <begin position="1"/>
        <end position="21"/>
    </location>
</feature>
<evidence type="ECO:0000256" key="1">
    <source>
        <dbReference type="ARBA" id="ARBA00022729"/>
    </source>
</evidence>
<dbReference type="Gene3D" id="3.40.190.10">
    <property type="entry name" value="Periplasmic binding protein-like II"/>
    <property type="match status" value="2"/>
</dbReference>
<dbReference type="OrthoDB" id="9787283at2"/>
<dbReference type="RefSeq" id="WP_144849338.1">
    <property type="nucleotide sequence ID" value="NZ_VNJI01000021.1"/>
</dbReference>
<feature type="region of interest" description="Disordered" evidence="2">
    <location>
        <begin position="24"/>
        <end position="44"/>
    </location>
</feature>
<gene>
    <name evidence="4" type="ORF">FPZ49_17700</name>
</gene>
<evidence type="ECO:0000313" key="5">
    <source>
        <dbReference type="Proteomes" id="UP000317036"/>
    </source>
</evidence>
<keyword evidence="5" id="KW-1185">Reference proteome</keyword>
<dbReference type="PROSITE" id="PS51257">
    <property type="entry name" value="PROKAR_LIPOPROTEIN"/>
    <property type="match status" value="1"/>
</dbReference>
<proteinExistence type="predicted"/>
<evidence type="ECO:0000256" key="2">
    <source>
        <dbReference type="SAM" id="MobiDB-lite"/>
    </source>
</evidence>
<evidence type="ECO:0000313" key="4">
    <source>
        <dbReference type="EMBL" id="TVY08659.1"/>
    </source>
</evidence>
<dbReference type="Proteomes" id="UP000317036">
    <property type="component" value="Unassembled WGS sequence"/>
</dbReference>
<feature type="chain" id="PRO_5039598823" evidence="3">
    <location>
        <begin position="22"/>
        <end position="521"/>
    </location>
</feature>
<evidence type="ECO:0000256" key="3">
    <source>
        <dbReference type="SAM" id="SignalP"/>
    </source>
</evidence>
<accession>A0A559K954</accession>
<dbReference type="InterPro" id="IPR050490">
    <property type="entry name" value="Bact_solute-bd_prot1"/>
</dbReference>
<dbReference type="PANTHER" id="PTHR43649:SF33">
    <property type="entry name" value="POLYGALACTURONAN_RHAMNOGALACTURONAN-BINDING PROTEIN YTCQ"/>
    <property type="match status" value="1"/>
</dbReference>
<dbReference type="EMBL" id="VNJI01000021">
    <property type="protein sequence ID" value="TVY08659.1"/>
    <property type="molecule type" value="Genomic_DNA"/>
</dbReference>